<keyword evidence="2" id="KW-1185">Reference proteome</keyword>
<dbReference type="RefSeq" id="WP_101334465.1">
    <property type="nucleotide sequence ID" value="NZ_PJNI01000008.1"/>
</dbReference>
<name>A0A2I0R267_9FLAO</name>
<evidence type="ECO:0000313" key="2">
    <source>
        <dbReference type="Proteomes" id="UP000236654"/>
    </source>
</evidence>
<gene>
    <name evidence="1" type="ORF">CW751_07895</name>
</gene>
<dbReference type="EMBL" id="PJNI01000008">
    <property type="protein sequence ID" value="PKR80683.1"/>
    <property type="molecule type" value="Genomic_DNA"/>
</dbReference>
<reference evidence="1 2" key="1">
    <citation type="submission" date="2017-12" db="EMBL/GenBank/DDBJ databases">
        <title>The draft genome sequence of Brumimicrobium saltpan LHR20.</title>
        <authorList>
            <person name="Do Z.-J."/>
            <person name="Luo H.-R."/>
        </authorList>
    </citation>
    <scope>NUCLEOTIDE SEQUENCE [LARGE SCALE GENOMIC DNA]</scope>
    <source>
        <strain evidence="1 2">LHR20</strain>
    </source>
</reference>
<sequence length="73" mass="8685">MKSVLVFKTSVTSKSEVNKLQPTLNQLMHKNERWNFDLEDCDHILRVETLDPKPEKFITVIKREGYFCEELED</sequence>
<dbReference type="AlphaFoldDB" id="A0A2I0R267"/>
<dbReference type="OrthoDB" id="1036397at2"/>
<dbReference type="Proteomes" id="UP000236654">
    <property type="component" value="Unassembled WGS sequence"/>
</dbReference>
<accession>A0A2I0R267</accession>
<protein>
    <submittedName>
        <fullName evidence="1">Uncharacterized protein</fullName>
    </submittedName>
</protein>
<evidence type="ECO:0000313" key="1">
    <source>
        <dbReference type="EMBL" id="PKR80683.1"/>
    </source>
</evidence>
<comment type="caution">
    <text evidence="1">The sequence shown here is derived from an EMBL/GenBank/DDBJ whole genome shotgun (WGS) entry which is preliminary data.</text>
</comment>
<organism evidence="1 2">
    <name type="scientific">Brumimicrobium salinarum</name>
    <dbReference type="NCBI Taxonomy" id="2058658"/>
    <lineage>
        <taxon>Bacteria</taxon>
        <taxon>Pseudomonadati</taxon>
        <taxon>Bacteroidota</taxon>
        <taxon>Flavobacteriia</taxon>
        <taxon>Flavobacteriales</taxon>
        <taxon>Crocinitomicaceae</taxon>
        <taxon>Brumimicrobium</taxon>
    </lineage>
</organism>
<proteinExistence type="predicted"/>